<keyword evidence="3" id="KW-1185">Reference proteome</keyword>
<dbReference type="Pfam" id="PF20150">
    <property type="entry name" value="2EXR"/>
    <property type="match status" value="1"/>
</dbReference>
<gene>
    <name evidence="2" type="ORF">LY89DRAFT_691484</name>
</gene>
<dbReference type="InterPro" id="IPR045518">
    <property type="entry name" value="2EXR"/>
</dbReference>
<name>A0A132B5Z5_MOLSC</name>
<dbReference type="InParanoid" id="A0A132B5Z5"/>
<dbReference type="PANTHER" id="PTHR35910:SF6">
    <property type="entry name" value="2EXR DOMAIN-CONTAINING PROTEIN"/>
    <property type="match status" value="1"/>
</dbReference>
<protein>
    <recommendedName>
        <fullName evidence="1">2EXR domain-containing protein</fullName>
    </recommendedName>
</protein>
<feature type="domain" description="2EXR" evidence="1">
    <location>
        <begin position="26"/>
        <end position="131"/>
    </location>
</feature>
<dbReference type="Proteomes" id="UP000070700">
    <property type="component" value="Unassembled WGS sequence"/>
</dbReference>
<dbReference type="AlphaFoldDB" id="A0A132B5Z5"/>
<dbReference type="EMBL" id="KQ947438">
    <property type="protein sequence ID" value="KUJ07761.1"/>
    <property type="molecule type" value="Genomic_DNA"/>
</dbReference>
<dbReference type="KEGG" id="psco:LY89DRAFT_691484"/>
<dbReference type="GeneID" id="28826061"/>
<dbReference type="OrthoDB" id="3561261at2759"/>
<reference evidence="2 3" key="1">
    <citation type="submission" date="2015-10" db="EMBL/GenBank/DDBJ databases">
        <title>Full genome of DAOMC 229536 Phialocephala scopiformis, a fungal endophyte of spruce producing the potent anti-insectan compound rugulosin.</title>
        <authorList>
            <consortium name="DOE Joint Genome Institute"/>
            <person name="Walker A.K."/>
            <person name="Frasz S.L."/>
            <person name="Seifert K.A."/>
            <person name="Miller J.D."/>
            <person name="Mondo S.J."/>
            <person name="Labutti K."/>
            <person name="Lipzen A."/>
            <person name="Dockter R."/>
            <person name="Kennedy M."/>
            <person name="Grigoriev I.V."/>
            <person name="Spatafora J.W."/>
        </authorList>
    </citation>
    <scope>NUCLEOTIDE SEQUENCE [LARGE SCALE GENOMIC DNA]</scope>
    <source>
        <strain evidence="2 3">CBS 120377</strain>
    </source>
</reference>
<accession>A0A132B5Z5</accession>
<evidence type="ECO:0000313" key="2">
    <source>
        <dbReference type="EMBL" id="KUJ07761.1"/>
    </source>
</evidence>
<organism evidence="2 3">
    <name type="scientific">Mollisia scopiformis</name>
    <name type="common">Conifer needle endophyte fungus</name>
    <name type="synonym">Phialocephala scopiformis</name>
    <dbReference type="NCBI Taxonomy" id="149040"/>
    <lineage>
        <taxon>Eukaryota</taxon>
        <taxon>Fungi</taxon>
        <taxon>Dikarya</taxon>
        <taxon>Ascomycota</taxon>
        <taxon>Pezizomycotina</taxon>
        <taxon>Leotiomycetes</taxon>
        <taxon>Helotiales</taxon>
        <taxon>Mollisiaceae</taxon>
        <taxon>Mollisia</taxon>
    </lineage>
</organism>
<dbReference type="RefSeq" id="XP_018062116.1">
    <property type="nucleotide sequence ID" value="XM_018216335.1"/>
</dbReference>
<proteinExistence type="predicted"/>
<dbReference type="PANTHER" id="PTHR35910">
    <property type="entry name" value="2EXR DOMAIN-CONTAINING PROTEIN"/>
    <property type="match status" value="1"/>
</dbReference>
<sequence length="310" mass="35400">MPTTISRRRGSTPMLLALPPPKPAKFPRFRDLPAELRLHIWGYALPGPRIILLEHKRKKNSGAATDDLKTVDNLNPRVDRLGFRSDAPPPSILYACRESYAIASKYYTQAFANSRGTSIAETYIDFKEDVLYLGSEWLGAGQMNHGNYQERIEYVLRNELHVDDLSRVENLAIWWDNFHTGPRNLDDYLVMILRQFGEVKSVTIVSKKYCMPGFRDTYPKMHGELKFLDEMTETPGADIKLQGLDIPLSKTWLADQRGDQEYLQAISDIAWNGTTWNVPDISYNIITTPHGEELLLQQARDAKAEEVWGS</sequence>
<evidence type="ECO:0000259" key="1">
    <source>
        <dbReference type="Pfam" id="PF20150"/>
    </source>
</evidence>
<evidence type="ECO:0000313" key="3">
    <source>
        <dbReference type="Proteomes" id="UP000070700"/>
    </source>
</evidence>